<comment type="caution">
    <text evidence="11">The sequence shown here is derived from an EMBL/GenBank/DDBJ whole genome shotgun (WGS) entry which is preliminary data.</text>
</comment>
<keyword evidence="4" id="KW-0812">Transmembrane</keyword>
<evidence type="ECO:0000256" key="5">
    <source>
        <dbReference type="ARBA" id="ARBA00022824"/>
    </source>
</evidence>
<keyword evidence="12" id="KW-1185">Reference proteome</keyword>
<comment type="subcellular location">
    <subcellularLocation>
        <location evidence="1">Cell membrane</location>
        <topology evidence="1">Single-pass membrane protein</topology>
    </subcellularLocation>
    <subcellularLocation>
        <location evidence="2">Endoplasmic reticulum membrane</location>
        <topology evidence="2">Single-pass membrane protein</topology>
    </subcellularLocation>
</comment>
<proteinExistence type="inferred from homology"/>
<dbReference type="PANTHER" id="PTHR32219:SF2">
    <property type="entry name" value="PROTON PUMP-INTERACTOR 1"/>
    <property type="match status" value="1"/>
</dbReference>
<dbReference type="AlphaFoldDB" id="A0AAN9S6L0"/>
<dbReference type="GO" id="GO:0005789">
    <property type="term" value="C:endoplasmic reticulum membrane"/>
    <property type="evidence" value="ECO:0007669"/>
    <property type="project" value="UniProtKB-SubCell"/>
</dbReference>
<organism evidence="11 12">
    <name type="scientific">Psophocarpus tetragonolobus</name>
    <name type="common">Winged bean</name>
    <name type="synonym">Dolichos tetragonolobus</name>
    <dbReference type="NCBI Taxonomy" id="3891"/>
    <lineage>
        <taxon>Eukaryota</taxon>
        <taxon>Viridiplantae</taxon>
        <taxon>Streptophyta</taxon>
        <taxon>Embryophyta</taxon>
        <taxon>Tracheophyta</taxon>
        <taxon>Spermatophyta</taxon>
        <taxon>Magnoliopsida</taxon>
        <taxon>eudicotyledons</taxon>
        <taxon>Gunneridae</taxon>
        <taxon>Pentapetalae</taxon>
        <taxon>rosids</taxon>
        <taxon>fabids</taxon>
        <taxon>Fabales</taxon>
        <taxon>Fabaceae</taxon>
        <taxon>Papilionoideae</taxon>
        <taxon>50 kb inversion clade</taxon>
        <taxon>NPAAA clade</taxon>
        <taxon>indigoferoid/millettioid clade</taxon>
        <taxon>Phaseoleae</taxon>
        <taxon>Psophocarpus</taxon>
    </lineage>
</organism>
<protein>
    <submittedName>
        <fullName evidence="11">Uncharacterized protein</fullName>
    </submittedName>
</protein>
<evidence type="ECO:0000256" key="2">
    <source>
        <dbReference type="ARBA" id="ARBA00004389"/>
    </source>
</evidence>
<dbReference type="InterPro" id="IPR055282">
    <property type="entry name" value="PPI1-4"/>
</dbReference>
<evidence type="ECO:0000256" key="1">
    <source>
        <dbReference type="ARBA" id="ARBA00004162"/>
    </source>
</evidence>
<evidence type="ECO:0000313" key="11">
    <source>
        <dbReference type="EMBL" id="KAK7390529.1"/>
    </source>
</evidence>
<evidence type="ECO:0000256" key="6">
    <source>
        <dbReference type="ARBA" id="ARBA00022989"/>
    </source>
</evidence>
<evidence type="ECO:0000256" key="4">
    <source>
        <dbReference type="ARBA" id="ARBA00022692"/>
    </source>
</evidence>
<gene>
    <name evidence="11" type="ORF">VNO78_25837</name>
</gene>
<evidence type="ECO:0000256" key="10">
    <source>
        <dbReference type="SAM" id="Coils"/>
    </source>
</evidence>
<dbReference type="PANTHER" id="PTHR32219">
    <property type="entry name" value="RNA-BINDING PROTEIN YLMH-RELATED"/>
    <property type="match status" value="1"/>
</dbReference>
<dbReference type="EMBL" id="JAYMYS010000006">
    <property type="protein sequence ID" value="KAK7390529.1"/>
    <property type="molecule type" value="Genomic_DNA"/>
</dbReference>
<keyword evidence="7 10" id="KW-0175">Coiled coil</keyword>
<comment type="similarity">
    <text evidence="9">Belongs to the plant Proton pump-interactor protein family.</text>
</comment>
<keyword evidence="8" id="KW-0472">Membrane</keyword>
<evidence type="ECO:0000256" key="7">
    <source>
        <dbReference type="ARBA" id="ARBA00023054"/>
    </source>
</evidence>
<dbReference type="Proteomes" id="UP001386955">
    <property type="component" value="Unassembled WGS sequence"/>
</dbReference>
<dbReference type="GO" id="GO:0005886">
    <property type="term" value="C:plasma membrane"/>
    <property type="evidence" value="ECO:0007669"/>
    <property type="project" value="UniProtKB-SubCell"/>
</dbReference>
<keyword evidence="6" id="KW-1133">Transmembrane helix</keyword>
<sequence length="274" mass="32466">MRSKENVANNVPKQVLPFCFVKMLTKYEDVYGTIQEAFEREKLLSRLNDLKNYYLYRHNQSTSWKLDILNLLHLALDNLSFANKPHKGRAIKPCIREEEIDNKKLNYMVLHGCKNLSEEKQLVRNKHMCHITDDASSSPLSEIMKTVETKYSFYNHHYKQNNCDKVLKEIKHFEVTRKKSAELKETIRNHVKIMSDELLEMRKKKKTLETKIKHAEKQIEVINEELWSFHKHLKDRNCRKDASLFMLQEMKGEGVINKLSTFFLSYNSSEAIVQ</sequence>
<evidence type="ECO:0000256" key="3">
    <source>
        <dbReference type="ARBA" id="ARBA00022475"/>
    </source>
</evidence>
<keyword evidence="5" id="KW-0256">Endoplasmic reticulum</keyword>
<evidence type="ECO:0000256" key="8">
    <source>
        <dbReference type="ARBA" id="ARBA00023136"/>
    </source>
</evidence>
<keyword evidence="3" id="KW-1003">Cell membrane</keyword>
<evidence type="ECO:0000256" key="9">
    <source>
        <dbReference type="ARBA" id="ARBA00038080"/>
    </source>
</evidence>
<evidence type="ECO:0000313" key="12">
    <source>
        <dbReference type="Proteomes" id="UP001386955"/>
    </source>
</evidence>
<name>A0AAN9S6L0_PSOTE</name>
<reference evidence="11 12" key="1">
    <citation type="submission" date="2024-01" db="EMBL/GenBank/DDBJ databases">
        <title>The genomes of 5 underutilized Papilionoideae crops provide insights into root nodulation and disease resistanc.</title>
        <authorList>
            <person name="Jiang F."/>
        </authorList>
    </citation>
    <scope>NUCLEOTIDE SEQUENCE [LARGE SCALE GENOMIC DNA]</scope>
    <source>
        <strain evidence="11">DUOXIRENSHENG_FW03</strain>
        <tissue evidence="11">Leaves</tissue>
    </source>
</reference>
<feature type="coiled-coil region" evidence="10">
    <location>
        <begin position="191"/>
        <end position="225"/>
    </location>
</feature>
<accession>A0AAN9S6L0</accession>